<reference evidence="2" key="1">
    <citation type="submission" date="2017-09" db="EMBL/GenBank/DDBJ databases">
        <authorList>
            <person name="Varghese N."/>
            <person name="Submissions S."/>
        </authorList>
    </citation>
    <scope>NUCLEOTIDE SEQUENCE [LARGE SCALE GENOMIC DNA]</scope>
    <source>
        <strain evidence="2">USBA 140</strain>
    </source>
</reference>
<gene>
    <name evidence="1" type="ORF">SAMN05421508_102390</name>
</gene>
<dbReference type="RefSeq" id="WP_141415071.1">
    <property type="nucleotide sequence ID" value="NZ_OCNJ01000002.1"/>
</dbReference>
<dbReference type="AlphaFoldDB" id="A0A286GA20"/>
<name>A0A286GA20_9PROT</name>
<evidence type="ECO:0000313" key="1">
    <source>
        <dbReference type="EMBL" id="SOD92350.1"/>
    </source>
</evidence>
<keyword evidence="2" id="KW-1185">Reference proteome</keyword>
<dbReference type="EMBL" id="OCNJ01000002">
    <property type="protein sequence ID" value="SOD92350.1"/>
    <property type="molecule type" value="Genomic_DNA"/>
</dbReference>
<accession>A0A286GA20</accession>
<sequence>MNRGTMLKSFKPPHSGFINSDRYAANEEPSIDELMGDPIMDALLARDGLHRDLVHRCIDEARARLA</sequence>
<proteinExistence type="predicted"/>
<dbReference type="OrthoDB" id="7359191at2"/>
<protein>
    <submittedName>
        <fullName evidence="1">Uncharacterized protein</fullName>
    </submittedName>
</protein>
<dbReference type="Proteomes" id="UP000219621">
    <property type="component" value="Unassembled WGS sequence"/>
</dbReference>
<organism evidence="1 2">
    <name type="scientific">Caenispirillum bisanense</name>
    <dbReference type="NCBI Taxonomy" id="414052"/>
    <lineage>
        <taxon>Bacteria</taxon>
        <taxon>Pseudomonadati</taxon>
        <taxon>Pseudomonadota</taxon>
        <taxon>Alphaproteobacteria</taxon>
        <taxon>Rhodospirillales</taxon>
        <taxon>Novispirillaceae</taxon>
        <taxon>Caenispirillum</taxon>
    </lineage>
</organism>
<evidence type="ECO:0000313" key="2">
    <source>
        <dbReference type="Proteomes" id="UP000219621"/>
    </source>
</evidence>